<keyword evidence="7" id="KW-0449">Lipoprotein</keyword>
<evidence type="ECO:0000256" key="1">
    <source>
        <dbReference type="ARBA" id="ARBA00004635"/>
    </source>
</evidence>
<dbReference type="PROSITE" id="PS51257">
    <property type="entry name" value="PROKAR_LIPOPROTEIN"/>
    <property type="match status" value="1"/>
</dbReference>
<dbReference type="EMBL" id="APBN01000001">
    <property type="protein sequence ID" value="EMT54053.1"/>
    <property type="molecule type" value="Genomic_DNA"/>
</dbReference>
<comment type="caution">
    <text evidence="11">The sequence shown here is derived from an EMBL/GenBank/DDBJ whole genome shotgun (WGS) entry which is preliminary data.</text>
</comment>
<dbReference type="STRING" id="1300222.I532_00565"/>
<evidence type="ECO:0000256" key="8">
    <source>
        <dbReference type="SAM" id="SignalP"/>
    </source>
</evidence>
<evidence type="ECO:0000313" key="11">
    <source>
        <dbReference type="EMBL" id="EMT54053.1"/>
    </source>
</evidence>
<evidence type="ECO:0000256" key="7">
    <source>
        <dbReference type="ARBA" id="ARBA00023288"/>
    </source>
</evidence>
<dbReference type="GO" id="GO:0016020">
    <property type="term" value="C:membrane"/>
    <property type="evidence" value="ECO:0007669"/>
    <property type="project" value="UniProtKB-SubCell"/>
</dbReference>
<feature type="domain" description="Spore germination protein N-terminal" evidence="10">
    <location>
        <begin position="28"/>
        <end position="221"/>
    </location>
</feature>
<dbReference type="GO" id="GO:0009847">
    <property type="term" value="P:spore germination"/>
    <property type="evidence" value="ECO:0007669"/>
    <property type="project" value="InterPro"/>
</dbReference>
<evidence type="ECO:0000259" key="9">
    <source>
        <dbReference type="Pfam" id="PF05504"/>
    </source>
</evidence>
<keyword evidence="12" id="KW-1185">Reference proteome</keyword>
<evidence type="ECO:0000256" key="3">
    <source>
        <dbReference type="ARBA" id="ARBA00022544"/>
    </source>
</evidence>
<feature type="domain" description="Spore germination GerAC-like C-terminal" evidence="9">
    <location>
        <begin position="232"/>
        <end position="402"/>
    </location>
</feature>
<dbReference type="PANTHER" id="PTHR35789">
    <property type="entry name" value="SPORE GERMINATION PROTEIN B3"/>
    <property type="match status" value="1"/>
</dbReference>
<evidence type="ECO:0000313" key="12">
    <source>
        <dbReference type="Proteomes" id="UP000012081"/>
    </source>
</evidence>
<dbReference type="InterPro" id="IPR008844">
    <property type="entry name" value="Spore_GerAC-like"/>
</dbReference>
<evidence type="ECO:0000256" key="5">
    <source>
        <dbReference type="ARBA" id="ARBA00023136"/>
    </source>
</evidence>
<evidence type="ECO:0000256" key="4">
    <source>
        <dbReference type="ARBA" id="ARBA00022729"/>
    </source>
</evidence>
<dbReference type="OrthoDB" id="2569624at2"/>
<reference evidence="11 12" key="1">
    <citation type="submission" date="2013-03" db="EMBL/GenBank/DDBJ databases">
        <title>Assembly of a new bacterial strain Brevibacillus borstelensis AK1.</title>
        <authorList>
            <person name="Rajan I."/>
            <person name="PoliReddy D."/>
            <person name="Sugumar T."/>
            <person name="Rathinam K."/>
            <person name="Alqarawi S."/>
            <person name="Khalil A.B."/>
            <person name="Sivakumar N."/>
        </authorList>
    </citation>
    <scope>NUCLEOTIDE SEQUENCE [LARGE SCALE GENOMIC DNA]</scope>
    <source>
        <strain evidence="11 12">AK1</strain>
    </source>
</reference>
<feature type="signal peptide" evidence="8">
    <location>
        <begin position="1"/>
        <end position="24"/>
    </location>
</feature>
<gene>
    <name evidence="11" type="ORF">I532_00565</name>
</gene>
<dbReference type="PANTHER" id="PTHR35789:SF1">
    <property type="entry name" value="SPORE GERMINATION PROTEIN B3"/>
    <property type="match status" value="1"/>
</dbReference>
<name>M8DKD2_9BACL</name>
<dbReference type="InterPro" id="IPR057336">
    <property type="entry name" value="GerAC_N"/>
</dbReference>
<dbReference type="PATRIC" id="fig|1300222.3.peg.119"/>
<comment type="subcellular location">
    <subcellularLocation>
        <location evidence="1">Membrane</location>
        <topology evidence="1">Lipid-anchor</topology>
    </subcellularLocation>
</comment>
<dbReference type="Proteomes" id="UP000012081">
    <property type="component" value="Unassembled WGS sequence"/>
</dbReference>
<dbReference type="Pfam" id="PF05504">
    <property type="entry name" value="Spore_GerAC"/>
    <property type="match status" value="1"/>
</dbReference>
<protein>
    <submittedName>
        <fullName evidence="11">Spore germination protein</fullName>
    </submittedName>
</protein>
<accession>M8DKD2</accession>
<dbReference type="Gene3D" id="3.30.300.210">
    <property type="entry name" value="Nutrient germinant receptor protein C, domain 3"/>
    <property type="match status" value="1"/>
</dbReference>
<proteinExistence type="inferred from homology"/>
<evidence type="ECO:0000256" key="6">
    <source>
        <dbReference type="ARBA" id="ARBA00023139"/>
    </source>
</evidence>
<dbReference type="Pfam" id="PF25198">
    <property type="entry name" value="Spore_GerAC_N"/>
    <property type="match status" value="1"/>
</dbReference>
<dbReference type="InterPro" id="IPR038501">
    <property type="entry name" value="Spore_GerAC_C_sf"/>
</dbReference>
<evidence type="ECO:0000256" key="2">
    <source>
        <dbReference type="ARBA" id="ARBA00007886"/>
    </source>
</evidence>
<keyword evidence="4 8" id="KW-0732">Signal</keyword>
<dbReference type="InterPro" id="IPR046953">
    <property type="entry name" value="Spore_GerAC-like_C"/>
</dbReference>
<evidence type="ECO:0000259" key="10">
    <source>
        <dbReference type="Pfam" id="PF25198"/>
    </source>
</evidence>
<organism evidence="11 12">
    <name type="scientific">Brevibacillus borstelensis AK1</name>
    <dbReference type="NCBI Taxonomy" id="1300222"/>
    <lineage>
        <taxon>Bacteria</taxon>
        <taxon>Bacillati</taxon>
        <taxon>Bacillota</taxon>
        <taxon>Bacilli</taxon>
        <taxon>Bacillales</taxon>
        <taxon>Paenibacillaceae</taxon>
        <taxon>Brevibacillus</taxon>
    </lineage>
</organism>
<keyword evidence="3" id="KW-0309">Germination</keyword>
<dbReference type="NCBIfam" id="TIGR02887">
    <property type="entry name" value="spore_ger_x_C"/>
    <property type="match status" value="1"/>
</dbReference>
<comment type="similarity">
    <text evidence="2">Belongs to the GerABKC lipoprotein family.</text>
</comment>
<feature type="chain" id="PRO_5038769419" evidence="8">
    <location>
        <begin position="25"/>
        <end position="411"/>
    </location>
</feature>
<dbReference type="AlphaFoldDB" id="M8DKD2"/>
<keyword evidence="6" id="KW-0564">Palmitate</keyword>
<keyword evidence="5" id="KW-0472">Membrane</keyword>
<sequence>MSMMKARSLPILVTLLLCSAIVSSGCWDRREIEDLGIAIGMSVDQAIQKKRTSEEEKQIVHKHKTIMPISVTYQIVNPKIIGGTSRGNPSNQKPYINITSSGDTAFQVARETATRIGRPPFFMHLKIIILGDQVSRKINLAQLLNMNLRDTEMRRTVHLTIAEGNGREILEAKTKNEDLPSFELLSLIDNLSKSIHIAQPISIGTVSEQLSADSSFCVPRVVLHQKEMKLAGAAVISGKTGKMLGWIGEEETAGLNLVQGTGKSEEGHKGGIIEAVIKGSRDPFSYEIGKIRSKIIPIVKNGQLSFRVDIKVEGRLGEDWALNENAFEKDYLDRVNAAVKTRIEQIVNNTLKKTQKDFRVDVAGFGKQLHIHYPKEWKKRKENWDEVFSRIPVSLDVTVKTEEFALKGKKK</sequence>